<dbReference type="EMBL" id="CM047945">
    <property type="protein sequence ID" value="KAI9898455.1"/>
    <property type="molecule type" value="Genomic_DNA"/>
</dbReference>
<gene>
    <name evidence="1" type="ORF">N3K66_006815</name>
</gene>
<keyword evidence="2" id="KW-1185">Reference proteome</keyword>
<evidence type="ECO:0000313" key="1">
    <source>
        <dbReference type="EMBL" id="KAI9898455.1"/>
    </source>
</evidence>
<comment type="caution">
    <text evidence="1">The sequence shown here is derived from an EMBL/GenBank/DDBJ whole genome shotgun (WGS) entry which is preliminary data.</text>
</comment>
<dbReference type="Proteomes" id="UP001163324">
    <property type="component" value="Chromosome 6"/>
</dbReference>
<proteinExistence type="predicted"/>
<name>A0ACC0UY82_9HYPO</name>
<organism evidence="1 2">
    <name type="scientific">Trichothecium roseum</name>
    <dbReference type="NCBI Taxonomy" id="47278"/>
    <lineage>
        <taxon>Eukaryota</taxon>
        <taxon>Fungi</taxon>
        <taxon>Dikarya</taxon>
        <taxon>Ascomycota</taxon>
        <taxon>Pezizomycotina</taxon>
        <taxon>Sordariomycetes</taxon>
        <taxon>Hypocreomycetidae</taxon>
        <taxon>Hypocreales</taxon>
        <taxon>Hypocreales incertae sedis</taxon>
        <taxon>Trichothecium</taxon>
    </lineage>
</organism>
<reference evidence="1" key="1">
    <citation type="submission" date="2022-10" db="EMBL/GenBank/DDBJ databases">
        <title>Complete Genome of Trichothecium roseum strain YXFP-22015, a Plant Pathogen Isolated from Citrus.</title>
        <authorList>
            <person name="Wang Y."/>
            <person name="Zhu L."/>
        </authorList>
    </citation>
    <scope>NUCLEOTIDE SEQUENCE</scope>
    <source>
        <strain evidence="1">YXFP-22015</strain>
    </source>
</reference>
<accession>A0ACC0UY82</accession>
<protein>
    <submittedName>
        <fullName evidence="1">Uncharacterized protein</fullName>
    </submittedName>
</protein>
<evidence type="ECO:0000313" key="2">
    <source>
        <dbReference type="Proteomes" id="UP001163324"/>
    </source>
</evidence>
<sequence>MSSTNEQDPFLQVQADVLSQLNSTRSLFASYLRIRSLTMGGAAAAASSSSSPELKSARSDLESALVSLADDLDDLVESVEAVETNPTAYGLTAEELTRRKRLIQDVGGEVEDMRDELNKKMDEAAAKAAASASGKGGRGGSSELPDPSSFALGDDDADAGGGDNYAQFEQQQQVEMMREQDQHLDGVFRTVGTLRRQADDMGRELEEQTEMLEVLDTDADRVGRRLQTGMQKLGYIVRRNEDRWSSCFIAVLIFVLILLLVLLVII</sequence>